<evidence type="ECO:0000313" key="1">
    <source>
        <dbReference type="EMBL" id="RKU40467.1"/>
    </source>
</evidence>
<sequence>MEPTNQQKPGFARAVGLLETSSTSRHSLGFYRGVAQTARYHVPASASQEKPLKLTIEHAVAQAILAHPILQVGIRDEHTKEPYFVHLPTLDLSQIVRWVDIDPAADNDSILCRVLEDRHSNLWPDLAHRPGYEVILLAPKDSPSSGFTLDMVFSWHHALGDGTSGTIFHQTLLQALNDPSPVPSFSPTTHTLTLTPTPLLPSQESLFKFPLSWTFFLKTLWTEFAPSFLRPAVETPWTGAPITPDHNTTHIRLLTIPAATLTSLLREVKSHSVTLTPLIHILVLRSLSLRLPPSAFTSSTPISLRRLLPPTGAVNPRTAMGVYLAVQSHTFPSTTAQLLRSDPTNHNQLWSLTTQLSTSLKQKVSSLPADDLVGLLPYITDPHKRWLGKVGQARETTWEVSNVGAVEMEAEGGWRVDRMVFSQSGNVAGNAFGVNVAAVRGGELAVTLSWQEGIVGGGGRDGVRGDLEGWLTGLAEGRGLV</sequence>
<name>A0A420XXT8_9PEZI</name>
<dbReference type="InterPro" id="IPR023213">
    <property type="entry name" value="CAT-like_dom_sf"/>
</dbReference>
<accession>A0A420XXT8</accession>
<proteinExistence type="predicted"/>
<keyword evidence="1" id="KW-0808">Transferase</keyword>
<dbReference type="PANTHER" id="PTHR28037">
    <property type="entry name" value="ALCOHOL O-ACETYLTRANSFERASE 1-RELATED"/>
    <property type="match status" value="1"/>
</dbReference>
<dbReference type="PANTHER" id="PTHR28037:SF1">
    <property type="entry name" value="ALCOHOL O-ACETYLTRANSFERASE 1-RELATED"/>
    <property type="match status" value="1"/>
</dbReference>
<organism evidence="1 2">
    <name type="scientific">Coniochaeta pulveracea</name>
    <dbReference type="NCBI Taxonomy" id="177199"/>
    <lineage>
        <taxon>Eukaryota</taxon>
        <taxon>Fungi</taxon>
        <taxon>Dikarya</taxon>
        <taxon>Ascomycota</taxon>
        <taxon>Pezizomycotina</taxon>
        <taxon>Sordariomycetes</taxon>
        <taxon>Sordariomycetidae</taxon>
        <taxon>Coniochaetales</taxon>
        <taxon>Coniochaetaceae</taxon>
        <taxon>Coniochaeta</taxon>
    </lineage>
</organism>
<comment type="caution">
    <text evidence="1">The sequence shown here is derived from an EMBL/GenBank/DDBJ whole genome shotgun (WGS) entry which is preliminary data.</text>
</comment>
<dbReference type="Proteomes" id="UP000275385">
    <property type="component" value="Unassembled WGS sequence"/>
</dbReference>
<dbReference type="EMBL" id="QVQW01000103">
    <property type="protein sequence ID" value="RKU40467.1"/>
    <property type="molecule type" value="Genomic_DNA"/>
</dbReference>
<dbReference type="InterPro" id="IPR052058">
    <property type="entry name" value="Alcohol_O-acetyltransferase"/>
</dbReference>
<keyword evidence="2" id="KW-1185">Reference proteome</keyword>
<evidence type="ECO:0000313" key="2">
    <source>
        <dbReference type="Proteomes" id="UP000275385"/>
    </source>
</evidence>
<gene>
    <name evidence="1" type="ORF">DL546_002507</name>
</gene>
<dbReference type="SUPFAM" id="SSF52777">
    <property type="entry name" value="CoA-dependent acyltransferases"/>
    <property type="match status" value="1"/>
</dbReference>
<dbReference type="Pfam" id="PF07247">
    <property type="entry name" value="AATase"/>
    <property type="match status" value="1"/>
</dbReference>
<dbReference type="STRING" id="177199.A0A420XXT8"/>
<dbReference type="Gene3D" id="3.30.559.10">
    <property type="entry name" value="Chloramphenicol acetyltransferase-like domain"/>
    <property type="match status" value="1"/>
</dbReference>
<dbReference type="InterPro" id="IPR010828">
    <property type="entry name" value="Atf2/Sli1-like"/>
</dbReference>
<protein>
    <submittedName>
        <fullName evidence="1">Alcohol acetyltransferase/N-acetyltransferase</fullName>
    </submittedName>
</protein>
<dbReference type="OrthoDB" id="2150604at2759"/>
<dbReference type="AlphaFoldDB" id="A0A420XXT8"/>
<dbReference type="GO" id="GO:0008080">
    <property type="term" value="F:N-acetyltransferase activity"/>
    <property type="evidence" value="ECO:0007669"/>
    <property type="project" value="TreeGrafter"/>
</dbReference>
<reference evidence="1 2" key="1">
    <citation type="submission" date="2018-08" db="EMBL/GenBank/DDBJ databases">
        <title>Draft genome of the lignicolous fungus Coniochaeta pulveracea.</title>
        <authorList>
            <person name="Borstlap C.J."/>
            <person name="De Witt R.N."/>
            <person name="Botha A."/>
            <person name="Volschenk H."/>
        </authorList>
    </citation>
    <scope>NUCLEOTIDE SEQUENCE [LARGE SCALE GENOMIC DNA]</scope>
    <source>
        <strain evidence="1 2">CAB683</strain>
    </source>
</reference>